<protein>
    <submittedName>
        <fullName evidence="1">Putative DNA binding, helix-turn-helix domain containing protein</fullName>
    </submittedName>
</protein>
<sequence length="64" mass="7479">MTHMDRKEEAQQLIANLVNKNYTHSDIASKIGVSERTIIRWAQKNHNPHRTFLKALKRLLLIGE</sequence>
<reference evidence="1" key="1">
    <citation type="submission" date="2020-03" db="EMBL/GenBank/DDBJ databases">
        <title>The deep terrestrial virosphere.</title>
        <authorList>
            <person name="Holmfeldt K."/>
            <person name="Nilsson E."/>
            <person name="Simone D."/>
            <person name="Lopez-Fernandez M."/>
            <person name="Wu X."/>
            <person name="de Brujin I."/>
            <person name="Lundin D."/>
            <person name="Andersson A."/>
            <person name="Bertilsson S."/>
            <person name="Dopson M."/>
        </authorList>
    </citation>
    <scope>NUCLEOTIDE SEQUENCE</scope>
    <source>
        <strain evidence="1">TM448B02465</strain>
    </source>
</reference>
<proteinExistence type="predicted"/>
<dbReference type="InterPro" id="IPR010982">
    <property type="entry name" value="Lambda_DNA-bd_dom_sf"/>
</dbReference>
<evidence type="ECO:0000313" key="1">
    <source>
        <dbReference type="EMBL" id="QJI01323.1"/>
    </source>
</evidence>
<dbReference type="GO" id="GO:0003677">
    <property type="term" value="F:DNA binding"/>
    <property type="evidence" value="ECO:0007669"/>
    <property type="project" value="InterPro"/>
</dbReference>
<dbReference type="EMBL" id="MT144915">
    <property type="protein sequence ID" value="QJI01323.1"/>
    <property type="molecule type" value="Genomic_DNA"/>
</dbReference>
<name>A0A6M3XU80_9ZZZZ</name>
<dbReference type="Gene3D" id="1.10.10.60">
    <property type="entry name" value="Homeodomain-like"/>
    <property type="match status" value="1"/>
</dbReference>
<accession>A0A6M3XU80</accession>
<dbReference type="AlphaFoldDB" id="A0A6M3XU80"/>
<organism evidence="1">
    <name type="scientific">viral metagenome</name>
    <dbReference type="NCBI Taxonomy" id="1070528"/>
    <lineage>
        <taxon>unclassified sequences</taxon>
        <taxon>metagenomes</taxon>
        <taxon>organismal metagenomes</taxon>
    </lineage>
</organism>
<gene>
    <name evidence="1" type="ORF">TM448B02465_0004</name>
</gene>
<dbReference type="SUPFAM" id="SSF47413">
    <property type="entry name" value="lambda repressor-like DNA-binding domains"/>
    <property type="match status" value="1"/>
</dbReference>